<keyword evidence="2" id="KW-0233">DNA recombination</keyword>
<accession>A0A9D7SWI5</accession>
<protein>
    <submittedName>
        <fullName evidence="4">Tyrosine-type recombinase/integrase</fullName>
    </submittedName>
</protein>
<evidence type="ECO:0000313" key="5">
    <source>
        <dbReference type="Proteomes" id="UP000808337"/>
    </source>
</evidence>
<dbReference type="AlphaFoldDB" id="A0A9D7SWI5"/>
<evidence type="ECO:0000313" key="4">
    <source>
        <dbReference type="EMBL" id="MBK9984498.1"/>
    </source>
</evidence>
<name>A0A9D7SWI5_9BACT</name>
<keyword evidence="1" id="KW-0238">DNA-binding</keyword>
<dbReference type="InterPro" id="IPR013762">
    <property type="entry name" value="Integrase-like_cat_sf"/>
</dbReference>
<evidence type="ECO:0000259" key="3">
    <source>
        <dbReference type="PROSITE" id="PS51898"/>
    </source>
</evidence>
<dbReference type="GO" id="GO:0015074">
    <property type="term" value="P:DNA integration"/>
    <property type="evidence" value="ECO:0007669"/>
    <property type="project" value="InterPro"/>
</dbReference>
<dbReference type="Pfam" id="PF13102">
    <property type="entry name" value="Phage_int_SAM_5"/>
    <property type="match status" value="1"/>
</dbReference>
<gene>
    <name evidence="4" type="ORF">IPP15_19375</name>
</gene>
<dbReference type="SUPFAM" id="SSF56349">
    <property type="entry name" value="DNA breaking-rejoining enzymes"/>
    <property type="match status" value="1"/>
</dbReference>
<evidence type="ECO:0000256" key="1">
    <source>
        <dbReference type="ARBA" id="ARBA00023125"/>
    </source>
</evidence>
<dbReference type="Gene3D" id="1.10.443.10">
    <property type="entry name" value="Intergrase catalytic core"/>
    <property type="match status" value="1"/>
</dbReference>
<dbReference type="Pfam" id="PF00589">
    <property type="entry name" value="Phage_integrase"/>
    <property type="match status" value="1"/>
</dbReference>
<evidence type="ECO:0000256" key="2">
    <source>
        <dbReference type="ARBA" id="ARBA00023172"/>
    </source>
</evidence>
<dbReference type="InterPro" id="IPR010998">
    <property type="entry name" value="Integrase_recombinase_N"/>
</dbReference>
<dbReference type="EMBL" id="JADKGY010000029">
    <property type="protein sequence ID" value="MBK9984498.1"/>
    <property type="molecule type" value="Genomic_DNA"/>
</dbReference>
<dbReference type="Gene3D" id="1.10.150.130">
    <property type="match status" value="1"/>
</dbReference>
<comment type="caution">
    <text evidence="4">The sequence shown here is derived from an EMBL/GenBank/DDBJ whole genome shotgun (WGS) entry which is preliminary data.</text>
</comment>
<dbReference type="InterPro" id="IPR025269">
    <property type="entry name" value="SAM-like_dom"/>
</dbReference>
<reference evidence="4 5" key="1">
    <citation type="submission" date="2020-10" db="EMBL/GenBank/DDBJ databases">
        <title>Connecting structure to function with the recovery of over 1000 high-quality activated sludge metagenome-assembled genomes encoding full-length rRNA genes using long-read sequencing.</title>
        <authorList>
            <person name="Singleton C.M."/>
            <person name="Petriglieri F."/>
            <person name="Kristensen J.M."/>
            <person name="Kirkegaard R.H."/>
            <person name="Michaelsen T.Y."/>
            <person name="Andersen M.H."/>
            <person name="Karst S.M."/>
            <person name="Dueholm M.S."/>
            <person name="Nielsen P.H."/>
            <person name="Albertsen M."/>
        </authorList>
    </citation>
    <scope>NUCLEOTIDE SEQUENCE [LARGE SCALE GENOMIC DNA]</scope>
    <source>
        <strain evidence="4">Ribe_18-Q3-R11-54_MAXAC.273</strain>
    </source>
</reference>
<organism evidence="4 5">
    <name type="scientific">Candidatus Opimibacter skivensis</name>
    <dbReference type="NCBI Taxonomy" id="2982028"/>
    <lineage>
        <taxon>Bacteria</taxon>
        <taxon>Pseudomonadati</taxon>
        <taxon>Bacteroidota</taxon>
        <taxon>Saprospiria</taxon>
        <taxon>Saprospirales</taxon>
        <taxon>Saprospiraceae</taxon>
        <taxon>Candidatus Opimibacter</taxon>
    </lineage>
</organism>
<dbReference type="InterPro" id="IPR011010">
    <property type="entry name" value="DNA_brk_join_enz"/>
</dbReference>
<dbReference type="GO" id="GO:0006310">
    <property type="term" value="P:DNA recombination"/>
    <property type="evidence" value="ECO:0007669"/>
    <property type="project" value="UniProtKB-KW"/>
</dbReference>
<dbReference type="Proteomes" id="UP000808337">
    <property type="component" value="Unassembled WGS sequence"/>
</dbReference>
<sequence length="416" mass="47981">MVSLTFSFNSSKPKANIEARLTFKDEDGKRVSCYGRIPIEVDKDFWSAYSSGKTFRDIDKVNLKSKIDSETAQIRVHVLHQFHTQNHTLSQIDGSWLKQSIHEYYYPIPTQQETLTGYWQYYTELKKHEDSTVKQIKLASLYTRLHAIDIKSGKTHRIDEVNESYLSVFIAWHKAKGYAHGTILRDFKWIRTVCRHAAGNGFQLHPQFASLHVKAGKEKNPTIYLDLREIDLVRNLSNLPDYLDNVRDWLLVACSTGQRVSDFMRMTPSMIRMDDKGRRFIDLTQEKTGANVTIPLLPEVANLLEKRKGNFPRAISDQKFNEYAKEVCKRARIDNTIKVNKRIDNQYSQGEFPKYELISSHVGRKSFSSNYYGIIPTSLLKNITGHSTEQMLLKYIGKTSNDTAADAYDLMVATMK</sequence>
<dbReference type="PROSITE" id="PS51898">
    <property type="entry name" value="TYR_RECOMBINASE"/>
    <property type="match status" value="1"/>
</dbReference>
<dbReference type="InterPro" id="IPR002104">
    <property type="entry name" value="Integrase_catalytic"/>
</dbReference>
<proteinExistence type="predicted"/>
<feature type="domain" description="Tyr recombinase" evidence="3">
    <location>
        <begin position="218"/>
        <end position="409"/>
    </location>
</feature>
<dbReference type="GO" id="GO:0003677">
    <property type="term" value="F:DNA binding"/>
    <property type="evidence" value="ECO:0007669"/>
    <property type="project" value="UniProtKB-KW"/>
</dbReference>